<organism evidence="2 3">
    <name type="scientific">Flavobacterium procerum</name>
    <dbReference type="NCBI Taxonomy" id="1455569"/>
    <lineage>
        <taxon>Bacteria</taxon>
        <taxon>Pseudomonadati</taxon>
        <taxon>Bacteroidota</taxon>
        <taxon>Flavobacteriia</taxon>
        <taxon>Flavobacteriales</taxon>
        <taxon>Flavobacteriaceae</taxon>
        <taxon>Flavobacterium</taxon>
    </lineage>
</organism>
<keyword evidence="1" id="KW-1133">Transmembrane helix</keyword>
<accession>A0ABV6BTC7</accession>
<keyword evidence="3" id="KW-1185">Reference proteome</keyword>
<proteinExistence type="predicted"/>
<comment type="caution">
    <text evidence="2">The sequence shown here is derived from an EMBL/GenBank/DDBJ whole genome shotgun (WGS) entry which is preliminary data.</text>
</comment>
<protein>
    <recommendedName>
        <fullName evidence="4">DUF2304 domain-containing protein</fullName>
    </recommendedName>
</protein>
<evidence type="ECO:0008006" key="4">
    <source>
        <dbReference type="Google" id="ProtNLM"/>
    </source>
</evidence>
<evidence type="ECO:0000313" key="2">
    <source>
        <dbReference type="EMBL" id="MFC0078697.1"/>
    </source>
</evidence>
<dbReference type="EMBL" id="JBHLYW010000010">
    <property type="protein sequence ID" value="MFC0078697.1"/>
    <property type="molecule type" value="Genomic_DNA"/>
</dbReference>
<keyword evidence="1" id="KW-0472">Membrane</keyword>
<evidence type="ECO:0000313" key="3">
    <source>
        <dbReference type="Proteomes" id="UP001589734"/>
    </source>
</evidence>
<feature type="transmembrane region" description="Helical" evidence="1">
    <location>
        <begin position="56"/>
        <end position="81"/>
    </location>
</feature>
<sequence length="135" mass="15383">MEFNFNTFFGYEGEINALNDEVLIYGFASLIFGILGLLILASIVRMIGLNAVSRFFINPLLLTLGLTILVAIFPTIIFYVGTSDVSGVKIVYCWIAIFLGMLLFVIFNLQTIKDFFKEFGKMSEQQAFRNRNRNR</sequence>
<dbReference type="RefSeq" id="WP_379684366.1">
    <property type="nucleotide sequence ID" value="NZ_JBHLYW010000010.1"/>
</dbReference>
<keyword evidence="1" id="KW-0812">Transmembrane</keyword>
<dbReference type="Proteomes" id="UP001589734">
    <property type="component" value="Unassembled WGS sequence"/>
</dbReference>
<name>A0ABV6BTC7_9FLAO</name>
<feature type="transmembrane region" description="Helical" evidence="1">
    <location>
        <begin position="22"/>
        <end position="44"/>
    </location>
</feature>
<feature type="transmembrane region" description="Helical" evidence="1">
    <location>
        <begin position="87"/>
        <end position="109"/>
    </location>
</feature>
<gene>
    <name evidence="2" type="ORF">ACFFLS_16735</name>
</gene>
<reference evidence="2 3" key="1">
    <citation type="submission" date="2024-09" db="EMBL/GenBank/DDBJ databases">
        <authorList>
            <person name="Sun Q."/>
            <person name="Mori K."/>
        </authorList>
    </citation>
    <scope>NUCLEOTIDE SEQUENCE [LARGE SCALE GENOMIC DNA]</scope>
    <source>
        <strain evidence="2 3">CGMCC 1.12926</strain>
    </source>
</reference>
<evidence type="ECO:0000256" key="1">
    <source>
        <dbReference type="SAM" id="Phobius"/>
    </source>
</evidence>